<accession>A0A366HLL5</accession>
<organism evidence="2 3">
    <name type="scientific">Roseimicrobium gellanilyticum</name>
    <dbReference type="NCBI Taxonomy" id="748857"/>
    <lineage>
        <taxon>Bacteria</taxon>
        <taxon>Pseudomonadati</taxon>
        <taxon>Verrucomicrobiota</taxon>
        <taxon>Verrucomicrobiia</taxon>
        <taxon>Verrucomicrobiales</taxon>
        <taxon>Verrucomicrobiaceae</taxon>
        <taxon>Roseimicrobium</taxon>
    </lineage>
</organism>
<keyword evidence="3" id="KW-1185">Reference proteome</keyword>
<sequence length="469" mass="50906">MSSLPALHLSPGSLFSTFRCLIVGALLVSGGLELHAQSPSVAEYKSIQEALDANPGKMVYLPQGDHVVSERITLKHDGSGLYGYGRIVQENAEQPVIRADGRKRIILRDITLTRAEGKQESRAEGVYLNQCEDVLLENVRVMANRSPAASISVRDGKATQIRGCAVENYMRISIDDRTQSENYGYAFRCIDGTGIAVVNSEGNLIQNCRVVEHVFVPTQALKEKHGLGKFTKKNAERGKLMNPEVWNAEYVNNWHQGSGIIVTGPEISARTQLIGNQIENAAQGIDLHCDQVVVSNNIVNNAFIGMKAMHGARHVLIIGNQFIKNDLWSIGLMPGAASHHAEPATTDRPALAPNVDGGSIIANNIISDFGHGSASWMWMESGSCNPLRFDKGQTPQNPPLTDVLIQGNVIYDSGKDSPLVDGVPKKEGPRYSYAVRIETDGKNPPQGLHFSNNILHPGSKGVSNVDLPP</sequence>
<dbReference type="InterPro" id="IPR006626">
    <property type="entry name" value="PbH1"/>
</dbReference>
<evidence type="ECO:0000256" key="1">
    <source>
        <dbReference type="SAM" id="MobiDB-lite"/>
    </source>
</evidence>
<reference evidence="2 3" key="1">
    <citation type="submission" date="2018-06" db="EMBL/GenBank/DDBJ databases">
        <title>Genomic Encyclopedia of Type Strains, Phase IV (KMG-IV): sequencing the most valuable type-strain genomes for metagenomic binning, comparative biology and taxonomic classification.</title>
        <authorList>
            <person name="Goeker M."/>
        </authorList>
    </citation>
    <scope>NUCLEOTIDE SEQUENCE [LARGE SCALE GENOMIC DNA]</scope>
    <source>
        <strain evidence="2 3">DSM 25532</strain>
    </source>
</reference>
<gene>
    <name evidence="2" type="ORF">DES53_105227</name>
</gene>
<dbReference type="Proteomes" id="UP000253426">
    <property type="component" value="Unassembled WGS sequence"/>
</dbReference>
<comment type="caution">
    <text evidence="2">The sequence shown here is derived from an EMBL/GenBank/DDBJ whole genome shotgun (WGS) entry which is preliminary data.</text>
</comment>
<dbReference type="SMART" id="SM00710">
    <property type="entry name" value="PbH1"/>
    <property type="match status" value="5"/>
</dbReference>
<name>A0A366HLL5_9BACT</name>
<dbReference type="SUPFAM" id="SSF51126">
    <property type="entry name" value="Pectin lyase-like"/>
    <property type="match status" value="1"/>
</dbReference>
<feature type="region of interest" description="Disordered" evidence="1">
    <location>
        <begin position="440"/>
        <end position="469"/>
    </location>
</feature>
<dbReference type="Gene3D" id="2.160.20.10">
    <property type="entry name" value="Single-stranded right-handed beta-helix, Pectin lyase-like"/>
    <property type="match status" value="2"/>
</dbReference>
<proteinExistence type="predicted"/>
<evidence type="ECO:0000313" key="3">
    <source>
        <dbReference type="Proteomes" id="UP000253426"/>
    </source>
</evidence>
<dbReference type="InterPro" id="IPR012334">
    <property type="entry name" value="Pectin_lyas_fold"/>
</dbReference>
<dbReference type="EMBL" id="QNRR01000005">
    <property type="protein sequence ID" value="RBP43828.1"/>
    <property type="molecule type" value="Genomic_DNA"/>
</dbReference>
<evidence type="ECO:0000313" key="2">
    <source>
        <dbReference type="EMBL" id="RBP43828.1"/>
    </source>
</evidence>
<dbReference type="AlphaFoldDB" id="A0A366HLL5"/>
<dbReference type="InterPro" id="IPR011050">
    <property type="entry name" value="Pectin_lyase_fold/virulence"/>
</dbReference>
<dbReference type="GO" id="GO:0016829">
    <property type="term" value="F:lyase activity"/>
    <property type="evidence" value="ECO:0007669"/>
    <property type="project" value="UniProtKB-KW"/>
</dbReference>
<keyword evidence="2" id="KW-0456">Lyase</keyword>
<dbReference type="OrthoDB" id="178377at2"/>
<protein>
    <submittedName>
        <fullName evidence="2">Parallel beta helix pectate lyase-like protein</fullName>
    </submittedName>
</protein>
<dbReference type="RefSeq" id="WP_113959296.1">
    <property type="nucleotide sequence ID" value="NZ_QNRR01000005.1"/>
</dbReference>